<evidence type="ECO:0000313" key="15">
    <source>
        <dbReference type="Proteomes" id="UP000663854"/>
    </source>
</evidence>
<evidence type="ECO:0000256" key="11">
    <source>
        <dbReference type="ARBA" id="ARBA00041557"/>
    </source>
</evidence>
<accession>A0A814C2U8</accession>
<proteinExistence type="predicted"/>
<dbReference type="Pfam" id="PF00400">
    <property type="entry name" value="WD40"/>
    <property type="match status" value="1"/>
</dbReference>
<keyword evidence="16" id="KW-1185">Reference proteome</keyword>
<dbReference type="SMART" id="SM00320">
    <property type="entry name" value="WD40"/>
    <property type="match status" value="6"/>
</dbReference>
<dbReference type="PROSITE" id="PS50082">
    <property type="entry name" value="WD_REPEATS_2"/>
    <property type="match status" value="1"/>
</dbReference>
<dbReference type="GO" id="GO:0005858">
    <property type="term" value="C:axonemal dynein complex"/>
    <property type="evidence" value="ECO:0007669"/>
    <property type="project" value="TreeGrafter"/>
</dbReference>
<evidence type="ECO:0000313" key="13">
    <source>
        <dbReference type="EMBL" id="CAF0935325.1"/>
    </source>
</evidence>
<evidence type="ECO:0000256" key="12">
    <source>
        <dbReference type="PROSITE-ProRule" id="PRU00221"/>
    </source>
</evidence>
<evidence type="ECO:0000313" key="16">
    <source>
        <dbReference type="Proteomes" id="UP000663870"/>
    </source>
</evidence>
<evidence type="ECO:0000256" key="8">
    <source>
        <dbReference type="ARBA" id="ARBA00023273"/>
    </source>
</evidence>
<gene>
    <name evidence="14" type="ORF">JXQ802_LOCUS13171</name>
    <name evidence="13" type="ORF">PYM288_LOCUS11284</name>
</gene>
<dbReference type="Proteomes" id="UP000663854">
    <property type="component" value="Unassembled WGS sequence"/>
</dbReference>
<keyword evidence="7" id="KW-0206">Cytoskeleton</keyword>
<reference evidence="13" key="1">
    <citation type="submission" date="2021-02" db="EMBL/GenBank/DDBJ databases">
        <authorList>
            <person name="Nowell W R."/>
        </authorList>
    </citation>
    <scope>NUCLEOTIDE SEQUENCE</scope>
</reference>
<keyword evidence="5" id="KW-0282">Flagellum</keyword>
<organism evidence="13 15">
    <name type="scientific">Rotaria sordida</name>
    <dbReference type="NCBI Taxonomy" id="392033"/>
    <lineage>
        <taxon>Eukaryota</taxon>
        <taxon>Metazoa</taxon>
        <taxon>Spiralia</taxon>
        <taxon>Gnathifera</taxon>
        <taxon>Rotifera</taxon>
        <taxon>Eurotatoria</taxon>
        <taxon>Bdelloidea</taxon>
        <taxon>Philodinida</taxon>
        <taxon>Philodinidae</taxon>
        <taxon>Rotaria</taxon>
    </lineage>
</organism>
<dbReference type="InterPro" id="IPR050687">
    <property type="entry name" value="Dynein_IC"/>
</dbReference>
<evidence type="ECO:0000256" key="7">
    <source>
        <dbReference type="ARBA" id="ARBA00023212"/>
    </source>
</evidence>
<keyword evidence="2" id="KW-0963">Cytoplasm</keyword>
<keyword evidence="3 12" id="KW-0853">WD repeat</keyword>
<dbReference type="GO" id="GO:0120293">
    <property type="term" value="C:dynein axonemal particle"/>
    <property type="evidence" value="ECO:0007669"/>
    <property type="project" value="UniProtKB-SubCell"/>
</dbReference>
<evidence type="ECO:0000256" key="1">
    <source>
        <dbReference type="ARBA" id="ARBA00004611"/>
    </source>
</evidence>
<dbReference type="PROSITE" id="PS50294">
    <property type="entry name" value="WD_REPEATS_REGION"/>
    <property type="match status" value="1"/>
</dbReference>
<evidence type="ECO:0000256" key="2">
    <source>
        <dbReference type="ARBA" id="ARBA00022490"/>
    </source>
</evidence>
<dbReference type="GO" id="GO:0045504">
    <property type="term" value="F:dynein heavy chain binding"/>
    <property type="evidence" value="ECO:0007669"/>
    <property type="project" value="TreeGrafter"/>
</dbReference>
<dbReference type="GO" id="GO:0003341">
    <property type="term" value="P:cilium movement"/>
    <property type="evidence" value="ECO:0007669"/>
    <property type="project" value="TreeGrafter"/>
</dbReference>
<dbReference type="InterPro" id="IPR036322">
    <property type="entry name" value="WD40_repeat_dom_sf"/>
</dbReference>
<comment type="subcellular location">
    <subcellularLocation>
        <location evidence="1">Cytoplasm</location>
        <location evidence="1">Cytoskeleton</location>
        <location evidence="1">Flagellum axoneme</location>
    </subcellularLocation>
    <subcellularLocation>
        <location evidence="9">Dynein axonemal particle</location>
    </subcellularLocation>
</comment>
<keyword evidence="6" id="KW-0969">Cilium</keyword>
<dbReference type="Gene3D" id="2.130.10.10">
    <property type="entry name" value="YVTN repeat-like/Quinoprotein amine dehydrogenase"/>
    <property type="match status" value="2"/>
</dbReference>
<evidence type="ECO:0000313" key="14">
    <source>
        <dbReference type="EMBL" id="CAF0980899.1"/>
    </source>
</evidence>
<evidence type="ECO:0000256" key="10">
    <source>
        <dbReference type="ARBA" id="ARBA00040002"/>
    </source>
</evidence>
<dbReference type="EMBL" id="CAJNOH010000188">
    <property type="protein sequence ID" value="CAF0935325.1"/>
    <property type="molecule type" value="Genomic_DNA"/>
</dbReference>
<dbReference type="PANTHER" id="PTHR12442:SF12">
    <property type="entry name" value="DYNEIN AXONEMAL INTERMEDIATE CHAIN 4"/>
    <property type="match status" value="1"/>
</dbReference>
<keyword evidence="8" id="KW-0966">Cell projection</keyword>
<evidence type="ECO:0000256" key="6">
    <source>
        <dbReference type="ARBA" id="ARBA00023069"/>
    </source>
</evidence>
<keyword evidence="4" id="KW-0677">Repeat</keyword>
<dbReference type="Proteomes" id="UP000663870">
    <property type="component" value="Unassembled WGS sequence"/>
</dbReference>
<dbReference type="SUPFAM" id="SSF50978">
    <property type="entry name" value="WD40 repeat-like"/>
    <property type="match status" value="1"/>
</dbReference>
<dbReference type="GO" id="GO:0045503">
    <property type="term" value="F:dynein light chain binding"/>
    <property type="evidence" value="ECO:0007669"/>
    <property type="project" value="TreeGrafter"/>
</dbReference>
<dbReference type="EMBL" id="CAJNOL010000279">
    <property type="protein sequence ID" value="CAF0980899.1"/>
    <property type="molecule type" value="Genomic_DNA"/>
</dbReference>
<protein>
    <recommendedName>
        <fullName evidence="10">Dynein axonemal intermediate chain 4</fullName>
    </recommendedName>
    <alternativeName>
        <fullName evidence="11">WD repeat-containing protein 78</fullName>
    </alternativeName>
</protein>
<dbReference type="InterPro" id="IPR001680">
    <property type="entry name" value="WD40_rpt"/>
</dbReference>
<evidence type="ECO:0000256" key="5">
    <source>
        <dbReference type="ARBA" id="ARBA00022846"/>
    </source>
</evidence>
<evidence type="ECO:0000256" key="9">
    <source>
        <dbReference type="ARBA" id="ARBA00024190"/>
    </source>
</evidence>
<comment type="caution">
    <text evidence="13">The sequence shown here is derived from an EMBL/GenBank/DDBJ whole genome shotgun (WGS) entry which is preliminary data.</text>
</comment>
<dbReference type="AlphaFoldDB" id="A0A814C2U8"/>
<feature type="repeat" description="WD" evidence="12">
    <location>
        <begin position="676"/>
        <end position="708"/>
    </location>
</feature>
<name>A0A814C2U8_9BILA</name>
<dbReference type="PANTHER" id="PTHR12442">
    <property type="entry name" value="DYNEIN INTERMEDIATE CHAIN"/>
    <property type="match status" value="1"/>
</dbReference>
<dbReference type="InterPro" id="IPR015943">
    <property type="entry name" value="WD40/YVTN_repeat-like_dom_sf"/>
</dbReference>
<evidence type="ECO:0000256" key="3">
    <source>
        <dbReference type="ARBA" id="ARBA00022574"/>
    </source>
</evidence>
<sequence length="842" mass="97355">MSCGRNRRRPKVSSTFNSRLNNQYESSTVNMQSIEKIHKLSHCRKSNYAGNLSEQTSRENTIDFDRFRILDDHGNDVTPRVITDYVRINIKNRRDDEKSTTEIVNKRVMENQESSVSDKSILGMTNITTSTSHMLHTGTLFSAGEKTTLDIGTRIILESEYLLSQTHNDRISRTDNEHEECQAKFLPGLGLQWIDSLTDNVLLNETETIFILDLTSYIVWQEDNDEYNKINEKNKIYMDLCKNRQGNDLYIERGMQTFNDLPKHKQIITDAVLTRSQQAWSNTWDLYDSTVEANQYEGKIYRQYVIHKNEDLNDNKIKHNEYQYSNVEGKHFSGESSKTFSSHSSSTFFSQESLVKMTSSKNNCFQLNDSNKNKLPDIDVDAFIMERILNLSTYHIKQVVYRGINTNLNVNRDNSRNLIMKDNNNEYLNKNNLSLIKNTNLSLERLWHYACYLTHNRNVSCLCWNEQNHDLLAVGYGKFQYNDDKEENIYYFEFPERYYQTDAGVTSLSFSLKSPNLLAVGLFNGNICVFDLNQNNTSPIIDTNEYDKKHANPVWQIAWHERDRSSEMNNIETLISISSDSRITQWILRKEFEATVNKPVKYLDLMRLKPYHLSETTCQILKTNDETNINGYFSNFVGGLCFDIRLNDKTIYLCGTDEGPIHRCSTIYNEKYLESYIGHTGPVYKVHWSPFAENIFLSASADWTVRLWMIGYNRSSMIFSSSNSKVFFDAIWSPKSSTMFCCVSENTIEIWDLSKSTLDPICIANSTNQRTLTSIAYATDSDFLLVGTNDGAVWIYHLENLSSSANANDLITIVQQSLLSQLDFLEKTDLHRETSLTSTQSN</sequence>
<evidence type="ECO:0000256" key="4">
    <source>
        <dbReference type="ARBA" id="ARBA00022737"/>
    </source>
</evidence>